<comment type="similarity">
    <text evidence="6">Belongs to the LptE lipoprotein family.</text>
</comment>
<feature type="signal peptide" evidence="7">
    <location>
        <begin position="1"/>
        <end position="21"/>
    </location>
</feature>
<dbReference type="PANTHER" id="PTHR38098">
    <property type="entry name" value="LPS-ASSEMBLY LIPOPROTEIN LPTE"/>
    <property type="match status" value="1"/>
</dbReference>
<feature type="chain" id="PRO_5008948720" description="LPS-assembly lipoprotein LptE" evidence="7">
    <location>
        <begin position="22"/>
        <end position="178"/>
    </location>
</feature>
<keyword evidence="4 6" id="KW-0998">Cell outer membrane</keyword>
<gene>
    <name evidence="6" type="primary">lptE</name>
    <name evidence="8" type="ordered locus">CJA_0453</name>
</gene>
<dbReference type="PROSITE" id="PS51257">
    <property type="entry name" value="PROKAR_LIPOPROTEIN"/>
    <property type="match status" value="1"/>
</dbReference>
<dbReference type="PANTHER" id="PTHR38098:SF1">
    <property type="entry name" value="LPS-ASSEMBLY LIPOPROTEIN LPTE"/>
    <property type="match status" value="1"/>
</dbReference>
<dbReference type="Pfam" id="PF04390">
    <property type="entry name" value="LptE"/>
    <property type="match status" value="1"/>
</dbReference>
<dbReference type="AlphaFoldDB" id="B3PIB3"/>
<dbReference type="InterPro" id="IPR007485">
    <property type="entry name" value="LPS_assembly_LptE"/>
</dbReference>
<sequence>MVVAMKKIITCLFLFTLSACGWHLRGSETTDNSSAYNQPLKLVITSTDNHGPLMNAIRQQLPTYNLTEVKSDSSAYSLNLKDVKTDKRAAGVGSDALVNAYELILSVDYQIRSPAKILTNPNTRGSISRTYNFEVNQANYSEQEEALILREMYRDLAQQILRRLKVLAYQEKTASKAN</sequence>
<accession>B3PIB3</accession>
<evidence type="ECO:0000256" key="7">
    <source>
        <dbReference type="SAM" id="SignalP"/>
    </source>
</evidence>
<dbReference type="GO" id="GO:0009279">
    <property type="term" value="C:cell outer membrane"/>
    <property type="evidence" value="ECO:0007669"/>
    <property type="project" value="UniProtKB-SubCell"/>
</dbReference>
<evidence type="ECO:0000256" key="5">
    <source>
        <dbReference type="ARBA" id="ARBA00023288"/>
    </source>
</evidence>
<organism evidence="8 9">
    <name type="scientific">Cellvibrio japonicus (strain Ueda107)</name>
    <name type="common">Pseudomonas fluorescens subsp. cellulosa</name>
    <dbReference type="NCBI Taxonomy" id="498211"/>
    <lineage>
        <taxon>Bacteria</taxon>
        <taxon>Pseudomonadati</taxon>
        <taxon>Pseudomonadota</taxon>
        <taxon>Gammaproteobacteria</taxon>
        <taxon>Cellvibrionales</taxon>
        <taxon>Cellvibrionaceae</taxon>
        <taxon>Cellvibrio</taxon>
    </lineage>
</organism>
<name>B3PIB3_CELJU</name>
<keyword evidence="3 6" id="KW-0564">Palmitate</keyword>
<keyword evidence="2 6" id="KW-0472">Membrane</keyword>
<evidence type="ECO:0000256" key="4">
    <source>
        <dbReference type="ARBA" id="ARBA00023237"/>
    </source>
</evidence>
<dbReference type="HOGENOM" id="CLU_103309_1_0_6"/>
<comment type="subcellular location">
    <subcellularLocation>
        <location evidence="6">Cell outer membrane</location>
        <topology evidence="6">Lipid-anchor</topology>
    </subcellularLocation>
</comment>
<evidence type="ECO:0000256" key="6">
    <source>
        <dbReference type="HAMAP-Rule" id="MF_01186"/>
    </source>
</evidence>
<evidence type="ECO:0000313" key="9">
    <source>
        <dbReference type="Proteomes" id="UP000001036"/>
    </source>
</evidence>
<reference evidence="8 9" key="1">
    <citation type="journal article" date="2008" name="J. Bacteriol.">
        <title>Insights into plant cell wall degradation from the genome sequence of the soil bacterium Cellvibrio japonicus.</title>
        <authorList>
            <person name="Deboy R.T."/>
            <person name="Mongodin E.F."/>
            <person name="Fouts D.E."/>
            <person name="Tailford L.E."/>
            <person name="Khouri H."/>
            <person name="Emerson J.B."/>
            <person name="Mohamoud Y."/>
            <person name="Watkins K."/>
            <person name="Henrissat B."/>
            <person name="Gilbert H.J."/>
            <person name="Nelson K.E."/>
        </authorList>
    </citation>
    <scope>NUCLEOTIDE SEQUENCE [LARGE SCALE GENOMIC DNA]</scope>
    <source>
        <strain evidence="8 9">Ueda107</strain>
    </source>
</reference>
<evidence type="ECO:0000256" key="1">
    <source>
        <dbReference type="ARBA" id="ARBA00022729"/>
    </source>
</evidence>
<dbReference type="STRING" id="498211.CJA_0453"/>
<dbReference type="GO" id="GO:0043165">
    <property type="term" value="P:Gram-negative-bacterium-type cell outer membrane assembly"/>
    <property type="evidence" value="ECO:0007669"/>
    <property type="project" value="UniProtKB-UniRule"/>
</dbReference>
<evidence type="ECO:0000256" key="3">
    <source>
        <dbReference type="ARBA" id="ARBA00023139"/>
    </source>
</evidence>
<dbReference type="EMBL" id="CP000934">
    <property type="protein sequence ID" value="ACE83849.1"/>
    <property type="molecule type" value="Genomic_DNA"/>
</dbReference>
<dbReference type="Proteomes" id="UP000001036">
    <property type="component" value="Chromosome"/>
</dbReference>
<keyword evidence="1 6" id="KW-0732">Signal</keyword>
<dbReference type="HAMAP" id="MF_01186">
    <property type="entry name" value="LPS_assembly_LptE"/>
    <property type="match status" value="1"/>
</dbReference>
<dbReference type="KEGG" id="cja:CJA_0453"/>
<protein>
    <recommendedName>
        <fullName evidence="6">LPS-assembly lipoprotein LptE</fullName>
    </recommendedName>
</protein>
<proteinExistence type="inferred from homology"/>
<comment type="subunit">
    <text evidence="6">Component of the lipopolysaccharide transport and assembly complex. Interacts with LptD.</text>
</comment>
<keyword evidence="5 6" id="KW-0449">Lipoprotein</keyword>
<keyword evidence="9" id="KW-1185">Reference proteome</keyword>
<dbReference type="GO" id="GO:0001530">
    <property type="term" value="F:lipopolysaccharide binding"/>
    <property type="evidence" value="ECO:0007669"/>
    <property type="project" value="TreeGrafter"/>
</dbReference>
<dbReference type="GO" id="GO:1990351">
    <property type="term" value="C:transporter complex"/>
    <property type="evidence" value="ECO:0007669"/>
    <property type="project" value="TreeGrafter"/>
</dbReference>
<dbReference type="Gene3D" id="3.30.160.150">
    <property type="entry name" value="Lipoprotein like domain"/>
    <property type="match status" value="1"/>
</dbReference>
<evidence type="ECO:0000256" key="2">
    <source>
        <dbReference type="ARBA" id="ARBA00023136"/>
    </source>
</evidence>
<comment type="function">
    <text evidence="6">Together with LptD, is involved in the assembly of lipopolysaccharide (LPS) at the surface of the outer membrane. Required for the proper assembly of LptD. Binds LPS and may serve as the LPS recognition site at the outer membrane.</text>
</comment>
<evidence type="ECO:0000313" key="8">
    <source>
        <dbReference type="EMBL" id="ACE83849.1"/>
    </source>
</evidence>
<dbReference type="eggNOG" id="COG2980">
    <property type="taxonomic scope" value="Bacteria"/>
</dbReference>
<dbReference type="GO" id="GO:0015920">
    <property type="term" value="P:lipopolysaccharide transport"/>
    <property type="evidence" value="ECO:0007669"/>
    <property type="project" value="TreeGrafter"/>
</dbReference>